<evidence type="ECO:0000313" key="1">
    <source>
        <dbReference type="EMBL" id="KAI3688918.1"/>
    </source>
</evidence>
<comment type="caution">
    <text evidence="1">The sequence shown here is derived from an EMBL/GenBank/DDBJ whole genome shotgun (WGS) entry which is preliminary data.</text>
</comment>
<dbReference type="Proteomes" id="UP001055811">
    <property type="component" value="Linkage Group LG09"/>
</dbReference>
<protein>
    <submittedName>
        <fullName evidence="1">Uncharacterized protein</fullName>
    </submittedName>
</protein>
<dbReference type="EMBL" id="CM042017">
    <property type="protein sequence ID" value="KAI3688918.1"/>
    <property type="molecule type" value="Genomic_DNA"/>
</dbReference>
<sequence length="696" mass="77426">MATAEVAMKPVDSGERDESCISRPTTAKPGEGVKTSTRSHSSLPRFLFLLASGFTYCTQGNTHEIKIPDGYKRPEIKIPSVVLQLNPEDVLDDGKRVLDVVDQAVSGLVRVVLLNCGDGSGRSLYDAACLLKSVIRDPVYFLIAERVDIATAINASGVFLYTIHRTTYLVMDLLLLFITLVTTISCFLVFGRPTWIKSGASKSSKGRGKTVPEASGSWPIIGHMHLLAGSQVPYKLLGSMADKLGPMFTIKLGVHRVLVVNNAEIAKECLTTNDKVFASRPKAMATELMGYNYANFSVAPYGSYWRDIRKMIVQELGSQHGLQMLSHIRTSELKSSIRDLHKDWMANKGSSETIKVDMSQWFGNLILNVSVRVIFGNWNSFPSGKQKEDELKKNLRRSVELFGAFVPSDAIPALKWLDIGGYAKEMKQTAKVLDASIEELLKESRKKMNSTEQVEEEKGKVFMDALLSRIKDLKEDLYGFSVDSILKATCLATFSAATDTTTVTLIWALALLVNNPVVLKKAQQELETHVGRDRTVEESDMNKLVYLQAIIKETMRLYPAVPLSFPHESTEDCIVGGCTIPKGTRLFVNIWKIQHDPKIWEDPFEFIPERFLTSKKDIDVKGQHFELIPFGSGRRICLGISFALNAVQLILATIIHGFEFQNPSSEPTDMTESFGLTNQKATPLELVVAPRFLPDF</sequence>
<gene>
    <name evidence="1" type="ORF">L2E82_46852</name>
</gene>
<accession>A0ACB8YU42</accession>
<name>A0ACB8YU42_CICIN</name>
<reference evidence="1 2" key="2">
    <citation type="journal article" date="2022" name="Mol. Ecol. Resour.">
        <title>The genomes of chicory, endive, great burdock and yacon provide insights into Asteraceae paleo-polyploidization history and plant inulin production.</title>
        <authorList>
            <person name="Fan W."/>
            <person name="Wang S."/>
            <person name="Wang H."/>
            <person name="Wang A."/>
            <person name="Jiang F."/>
            <person name="Liu H."/>
            <person name="Zhao H."/>
            <person name="Xu D."/>
            <person name="Zhang Y."/>
        </authorList>
    </citation>
    <scope>NUCLEOTIDE SEQUENCE [LARGE SCALE GENOMIC DNA]</scope>
    <source>
        <strain evidence="2">cv. Punajuju</strain>
        <tissue evidence="1">Leaves</tissue>
    </source>
</reference>
<keyword evidence="2" id="KW-1185">Reference proteome</keyword>
<organism evidence="1 2">
    <name type="scientific">Cichorium intybus</name>
    <name type="common">Chicory</name>
    <dbReference type="NCBI Taxonomy" id="13427"/>
    <lineage>
        <taxon>Eukaryota</taxon>
        <taxon>Viridiplantae</taxon>
        <taxon>Streptophyta</taxon>
        <taxon>Embryophyta</taxon>
        <taxon>Tracheophyta</taxon>
        <taxon>Spermatophyta</taxon>
        <taxon>Magnoliopsida</taxon>
        <taxon>eudicotyledons</taxon>
        <taxon>Gunneridae</taxon>
        <taxon>Pentapetalae</taxon>
        <taxon>asterids</taxon>
        <taxon>campanulids</taxon>
        <taxon>Asterales</taxon>
        <taxon>Asteraceae</taxon>
        <taxon>Cichorioideae</taxon>
        <taxon>Cichorieae</taxon>
        <taxon>Cichoriinae</taxon>
        <taxon>Cichorium</taxon>
    </lineage>
</organism>
<proteinExistence type="predicted"/>
<evidence type="ECO:0000313" key="2">
    <source>
        <dbReference type="Proteomes" id="UP001055811"/>
    </source>
</evidence>
<reference evidence="2" key="1">
    <citation type="journal article" date="2022" name="Mol. Ecol. Resour.">
        <title>The genomes of chicory, endive, great burdock and yacon provide insights into Asteraceae palaeo-polyploidization history and plant inulin production.</title>
        <authorList>
            <person name="Fan W."/>
            <person name="Wang S."/>
            <person name="Wang H."/>
            <person name="Wang A."/>
            <person name="Jiang F."/>
            <person name="Liu H."/>
            <person name="Zhao H."/>
            <person name="Xu D."/>
            <person name="Zhang Y."/>
        </authorList>
    </citation>
    <scope>NUCLEOTIDE SEQUENCE [LARGE SCALE GENOMIC DNA]</scope>
    <source>
        <strain evidence="2">cv. Punajuju</strain>
    </source>
</reference>